<dbReference type="PANTHER" id="PTHR43656">
    <property type="entry name" value="BINDING OXIDOREDUCTASE, PUTATIVE (AFU_ORTHOLOGUE AFUA_2G08260)-RELATED"/>
    <property type="match status" value="1"/>
</dbReference>
<dbReference type="InterPro" id="IPR013785">
    <property type="entry name" value="Aldolase_TIM"/>
</dbReference>
<evidence type="ECO:0000313" key="5">
    <source>
        <dbReference type="Proteomes" id="UP000600865"/>
    </source>
</evidence>
<accession>A0A918KM38</accession>
<comment type="caution">
    <text evidence="4">The sequence shown here is derived from an EMBL/GenBank/DDBJ whole genome shotgun (WGS) entry which is preliminary data.</text>
</comment>
<evidence type="ECO:0000313" key="4">
    <source>
        <dbReference type="EMBL" id="GGX67698.1"/>
    </source>
</evidence>
<keyword evidence="5" id="KW-1185">Reference proteome</keyword>
<dbReference type="GO" id="GO:0010181">
    <property type="term" value="F:FMN binding"/>
    <property type="evidence" value="ECO:0007669"/>
    <property type="project" value="InterPro"/>
</dbReference>
<sequence length="429" mass="45926">MTAPLFSPLTLPNGRVVQNRLCKAAMEENMADAGQVPGQALVNLYTAWSNAAAAADAGPGIVLSGNVMVDPTAMTGPGGVVLQAGTLDDPTVRAQFERWAEAGKAGGSKFVMQISHPGRQLYAAMGVEPVSPSATKVSLPGIAAKMFAPARALTADEVRGQIRRFGETALAAQAAGFDGVQIHAAHGYLVAQFLSPLTNQRDDEWGGPLENRARFLLEIVRSIRNRVDPDFIVGVKLNSADFQKGGFDIVDSEQVVDWLNAEAVDFIEVSGGSYESSAMMGNSADGRMETSTAKRELYFFDFAKRISKIANMPVMVTGGVTKRETAISALTDAGVAMVGIGRAFAYNPTLIADWRKDRATEITIGRAKWKDKALASLAGMALTKQQLYRLGDGLGIKKKQNALWATLGQQLKTSRLTKRYKAWLAAQNG</sequence>
<evidence type="ECO:0000259" key="3">
    <source>
        <dbReference type="Pfam" id="PF00724"/>
    </source>
</evidence>
<dbReference type="SUPFAM" id="SSF51395">
    <property type="entry name" value="FMN-linked oxidoreductases"/>
    <property type="match status" value="1"/>
</dbReference>
<dbReference type="GO" id="GO:0016491">
    <property type="term" value="F:oxidoreductase activity"/>
    <property type="evidence" value="ECO:0007669"/>
    <property type="project" value="UniProtKB-KW"/>
</dbReference>
<dbReference type="Gene3D" id="3.20.20.70">
    <property type="entry name" value="Aldolase class I"/>
    <property type="match status" value="1"/>
</dbReference>
<dbReference type="AlphaFoldDB" id="A0A918KM38"/>
<name>A0A918KM38_9PROT</name>
<dbReference type="InterPro" id="IPR051799">
    <property type="entry name" value="NADH_flavin_oxidoreductase"/>
</dbReference>
<dbReference type="Proteomes" id="UP000600865">
    <property type="component" value="Unassembled WGS sequence"/>
</dbReference>
<proteinExistence type="predicted"/>
<dbReference type="CDD" id="cd04733">
    <property type="entry name" value="OYE_like_2_FMN"/>
    <property type="match status" value="1"/>
</dbReference>
<dbReference type="InterPro" id="IPR001155">
    <property type="entry name" value="OxRdtase_FMN_N"/>
</dbReference>
<dbReference type="RefSeq" id="WP_189584262.1">
    <property type="nucleotide sequence ID" value="NZ_BMYV01000002.1"/>
</dbReference>
<keyword evidence="1" id="KW-0285">Flavoprotein</keyword>
<evidence type="ECO:0000256" key="1">
    <source>
        <dbReference type="ARBA" id="ARBA00022630"/>
    </source>
</evidence>
<dbReference type="Pfam" id="PF00724">
    <property type="entry name" value="Oxidored_FMN"/>
    <property type="match status" value="1"/>
</dbReference>
<evidence type="ECO:0000256" key="2">
    <source>
        <dbReference type="ARBA" id="ARBA00023002"/>
    </source>
</evidence>
<dbReference type="PANTHER" id="PTHR43656:SF2">
    <property type="entry name" value="BINDING OXIDOREDUCTASE, PUTATIVE (AFU_ORTHOLOGUE AFUA_2G08260)-RELATED"/>
    <property type="match status" value="1"/>
</dbReference>
<feature type="domain" description="NADH:flavin oxidoreductase/NADH oxidase N-terminal" evidence="3">
    <location>
        <begin position="5"/>
        <end position="360"/>
    </location>
</feature>
<protein>
    <submittedName>
        <fullName evidence="4">2,4-dienoyl-CoA reductase</fullName>
    </submittedName>
</protein>
<keyword evidence="2" id="KW-0560">Oxidoreductase</keyword>
<reference evidence="4 5" key="1">
    <citation type="journal article" date="2014" name="Int. J. Syst. Evol. Microbiol.">
        <title>Complete genome sequence of Corynebacterium casei LMG S-19264T (=DSM 44701T), isolated from a smear-ripened cheese.</title>
        <authorList>
            <consortium name="US DOE Joint Genome Institute (JGI-PGF)"/>
            <person name="Walter F."/>
            <person name="Albersmeier A."/>
            <person name="Kalinowski J."/>
            <person name="Ruckert C."/>
        </authorList>
    </citation>
    <scope>NUCLEOTIDE SEQUENCE [LARGE SCALE GENOMIC DNA]</scope>
    <source>
        <strain evidence="4 5">KCTC 23968</strain>
    </source>
</reference>
<gene>
    <name evidence="4" type="ORF">GCM10011309_16690</name>
</gene>
<organism evidence="4 5">
    <name type="scientific">Litorimonas cladophorae</name>
    <dbReference type="NCBI Taxonomy" id="1220491"/>
    <lineage>
        <taxon>Bacteria</taxon>
        <taxon>Pseudomonadati</taxon>
        <taxon>Pseudomonadota</taxon>
        <taxon>Alphaproteobacteria</taxon>
        <taxon>Maricaulales</taxon>
        <taxon>Robiginitomaculaceae</taxon>
    </lineage>
</organism>
<dbReference type="EMBL" id="BMYV01000002">
    <property type="protein sequence ID" value="GGX67698.1"/>
    <property type="molecule type" value="Genomic_DNA"/>
</dbReference>